<organism evidence="2 3">
    <name type="scientific">Solanum tuberosum</name>
    <name type="common">Potato</name>
    <dbReference type="NCBI Taxonomy" id="4113"/>
    <lineage>
        <taxon>Eukaryota</taxon>
        <taxon>Viridiplantae</taxon>
        <taxon>Streptophyta</taxon>
        <taxon>Embryophyta</taxon>
        <taxon>Tracheophyta</taxon>
        <taxon>Spermatophyta</taxon>
        <taxon>Magnoliopsida</taxon>
        <taxon>eudicotyledons</taxon>
        <taxon>Gunneridae</taxon>
        <taxon>Pentapetalae</taxon>
        <taxon>asterids</taxon>
        <taxon>lamiids</taxon>
        <taxon>Solanales</taxon>
        <taxon>Solanaceae</taxon>
        <taxon>Solanoideae</taxon>
        <taxon>Solaneae</taxon>
        <taxon>Solanum</taxon>
    </lineage>
</organism>
<keyword evidence="3" id="KW-1185">Reference proteome</keyword>
<dbReference type="EnsemblPlants" id="PGSC0003DMT400096361">
    <property type="protein sequence ID" value="PGSC0003DMT400096361"/>
    <property type="gene ID" value="PGSC0003DMG400045932"/>
</dbReference>
<evidence type="ECO:0000313" key="2">
    <source>
        <dbReference type="EnsemblPlants" id="PGSC0003DMT400096361"/>
    </source>
</evidence>
<feature type="compositionally biased region" description="Basic and acidic residues" evidence="1">
    <location>
        <begin position="1"/>
        <end position="18"/>
    </location>
</feature>
<dbReference type="PaxDb" id="4113-PGSC0003DMT400096361"/>
<reference evidence="2" key="2">
    <citation type="submission" date="2015-06" db="UniProtKB">
        <authorList>
            <consortium name="EnsemblPlants"/>
        </authorList>
    </citation>
    <scope>IDENTIFICATION</scope>
    <source>
        <strain evidence="2">DM1-3 516 R44</strain>
    </source>
</reference>
<proteinExistence type="predicted"/>
<evidence type="ECO:0000313" key="3">
    <source>
        <dbReference type="Proteomes" id="UP000011115"/>
    </source>
</evidence>
<name>M1DY94_SOLTU</name>
<accession>M1DY94</accession>
<reference evidence="3" key="1">
    <citation type="journal article" date="2011" name="Nature">
        <title>Genome sequence and analysis of the tuber crop potato.</title>
        <authorList>
            <consortium name="The Potato Genome Sequencing Consortium"/>
        </authorList>
    </citation>
    <scope>NUCLEOTIDE SEQUENCE [LARGE SCALE GENOMIC DNA]</scope>
    <source>
        <strain evidence="3">cv. DM1-3 516 R44</strain>
    </source>
</reference>
<dbReference type="AlphaFoldDB" id="M1DY94"/>
<dbReference type="HOGENOM" id="CLU_2594478_0_0_1"/>
<dbReference type="Proteomes" id="UP000011115">
    <property type="component" value="Unassembled WGS sequence"/>
</dbReference>
<feature type="compositionally biased region" description="Polar residues" evidence="1">
    <location>
        <begin position="20"/>
        <end position="34"/>
    </location>
</feature>
<dbReference type="InParanoid" id="M1DY94"/>
<protein>
    <submittedName>
        <fullName evidence="2">Uncharacterized protein</fullName>
    </submittedName>
</protein>
<dbReference type="Gramene" id="PGSC0003DMT400096361">
    <property type="protein sequence ID" value="PGSC0003DMT400096361"/>
    <property type="gene ID" value="PGSC0003DMG400045932"/>
</dbReference>
<feature type="region of interest" description="Disordered" evidence="1">
    <location>
        <begin position="1"/>
        <end position="80"/>
    </location>
</feature>
<sequence>MEQKEGENSTKPPKDKQQHSSKFQPRNLRTSPYISSPGELGSENEKKKSSGSYGERLGQRVPDAPEGLGQHASSAPKPSL</sequence>
<evidence type="ECO:0000256" key="1">
    <source>
        <dbReference type="SAM" id="MobiDB-lite"/>
    </source>
</evidence>